<dbReference type="GO" id="GO:0030246">
    <property type="term" value="F:carbohydrate binding"/>
    <property type="evidence" value="ECO:0007669"/>
    <property type="project" value="UniProtKB-KW"/>
</dbReference>
<keyword evidence="2" id="KW-0430">Lectin</keyword>
<dbReference type="InterPro" id="IPR001304">
    <property type="entry name" value="C-type_lectin-like"/>
</dbReference>
<keyword evidence="3" id="KW-1185">Reference proteome</keyword>
<accession>A0A443RZP0</accession>
<dbReference type="InterPro" id="IPR050111">
    <property type="entry name" value="C-type_lectin/snaclec_domain"/>
</dbReference>
<dbReference type="PROSITE" id="PS50041">
    <property type="entry name" value="C_TYPE_LECTIN_2"/>
    <property type="match status" value="1"/>
</dbReference>
<evidence type="ECO:0000313" key="3">
    <source>
        <dbReference type="Proteomes" id="UP000288716"/>
    </source>
</evidence>
<dbReference type="OrthoDB" id="6340082at2759"/>
<dbReference type="InterPro" id="IPR016186">
    <property type="entry name" value="C-type_lectin-like/link_sf"/>
</dbReference>
<proteinExistence type="predicted"/>
<organism evidence="2 3">
    <name type="scientific">Leptotrombidium deliense</name>
    <dbReference type="NCBI Taxonomy" id="299467"/>
    <lineage>
        <taxon>Eukaryota</taxon>
        <taxon>Metazoa</taxon>
        <taxon>Ecdysozoa</taxon>
        <taxon>Arthropoda</taxon>
        <taxon>Chelicerata</taxon>
        <taxon>Arachnida</taxon>
        <taxon>Acari</taxon>
        <taxon>Acariformes</taxon>
        <taxon>Trombidiformes</taxon>
        <taxon>Prostigmata</taxon>
        <taxon>Anystina</taxon>
        <taxon>Parasitengona</taxon>
        <taxon>Trombiculoidea</taxon>
        <taxon>Trombiculidae</taxon>
        <taxon>Leptotrombidium</taxon>
    </lineage>
</organism>
<sequence length="174" mass="20460">MKEYCESIDAYLITIHTIAEQRYLVKEFPIEISYLGVHKNGSEWEWIDGKPHSFANWGEGQPNNHGGSQNCIRIFKTGHWDDCSCNTPLYTVCKPRNCKQFMVKQEQRQNSLIKNYIYTAVNESMELNMAKIRTALELQFYERAVLDYQRLNSTLFTMLKKIKVSLKKENSNYE</sequence>
<gene>
    <name evidence="2" type="ORF">B4U80_12018</name>
</gene>
<dbReference type="PANTHER" id="PTHR22803">
    <property type="entry name" value="MANNOSE, PHOSPHOLIPASE, LECTIN RECEPTOR RELATED"/>
    <property type="match status" value="1"/>
</dbReference>
<name>A0A443RZP0_9ACAR</name>
<dbReference type="SUPFAM" id="SSF56436">
    <property type="entry name" value="C-type lectin-like"/>
    <property type="match status" value="1"/>
</dbReference>
<dbReference type="VEuPathDB" id="VectorBase:LDEU011301"/>
<dbReference type="STRING" id="299467.A0A443RZP0"/>
<dbReference type="AlphaFoldDB" id="A0A443RZP0"/>
<evidence type="ECO:0000313" key="2">
    <source>
        <dbReference type="EMBL" id="RWS20739.1"/>
    </source>
</evidence>
<comment type="caution">
    <text evidence="2">The sequence shown here is derived from an EMBL/GenBank/DDBJ whole genome shotgun (WGS) entry which is preliminary data.</text>
</comment>
<dbReference type="Gene3D" id="3.10.100.10">
    <property type="entry name" value="Mannose-Binding Protein A, subunit A"/>
    <property type="match status" value="1"/>
</dbReference>
<evidence type="ECO:0000259" key="1">
    <source>
        <dbReference type="PROSITE" id="PS50041"/>
    </source>
</evidence>
<protein>
    <submittedName>
        <fullName evidence="2">Hepatic lectin-like protein</fullName>
    </submittedName>
</protein>
<reference evidence="2 3" key="1">
    <citation type="journal article" date="2018" name="Gigascience">
        <title>Genomes of trombidid mites reveal novel predicted allergens and laterally-transferred genes associated with secondary metabolism.</title>
        <authorList>
            <person name="Dong X."/>
            <person name="Chaisiri K."/>
            <person name="Xia D."/>
            <person name="Armstrong S.D."/>
            <person name="Fang Y."/>
            <person name="Donnelly M.J."/>
            <person name="Kadowaki T."/>
            <person name="McGarry J.W."/>
            <person name="Darby A.C."/>
            <person name="Makepeace B.L."/>
        </authorList>
    </citation>
    <scope>NUCLEOTIDE SEQUENCE [LARGE SCALE GENOMIC DNA]</scope>
    <source>
        <strain evidence="2">UoL-UT</strain>
    </source>
</reference>
<feature type="domain" description="C-type lectin" evidence="1">
    <location>
        <begin position="1"/>
        <end position="94"/>
    </location>
</feature>
<dbReference type="EMBL" id="NCKV01015747">
    <property type="protein sequence ID" value="RWS20739.1"/>
    <property type="molecule type" value="Genomic_DNA"/>
</dbReference>
<dbReference type="SMART" id="SM00034">
    <property type="entry name" value="CLECT"/>
    <property type="match status" value="1"/>
</dbReference>
<dbReference type="Pfam" id="PF00059">
    <property type="entry name" value="Lectin_C"/>
    <property type="match status" value="1"/>
</dbReference>
<dbReference type="Proteomes" id="UP000288716">
    <property type="component" value="Unassembled WGS sequence"/>
</dbReference>
<dbReference type="InterPro" id="IPR016187">
    <property type="entry name" value="CTDL_fold"/>
</dbReference>